<keyword evidence="1" id="KW-1133">Transmembrane helix</keyword>
<evidence type="ECO:0000313" key="2">
    <source>
        <dbReference type="EMBL" id="OPZ93694.1"/>
    </source>
</evidence>
<dbReference type="Proteomes" id="UP000485484">
    <property type="component" value="Unassembled WGS sequence"/>
</dbReference>
<evidence type="ECO:0000256" key="1">
    <source>
        <dbReference type="SAM" id="Phobius"/>
    </source>
</evidence>
<accession>A0A1V5MKD2</accession>
<feature type="transmembrane region" description="Helical" evidence="1">
    <location>
        <begin position="60"/>
        <end position="84"/>
    </location>
</feature>
<name>A0A1V5MKD2_UNCT6</name>
<sequence length="87" mass="9138">MKHGLGFFLLLLLISALIGSAVGEIAGFLLGPESPAYQFFTSAATPALNPSELDLILVKLTFGAALHLNLTALLGMIIATIAYLRLP</sequence>
<organism evidence="2">
    <name type="scientific">candidate division TA06 bacterium ADurb.Bin417</name>
    <dbReference type="NCBI Taxonomy" id="1852828"/>
    <lineage>
        <taxon>Bacteria</taxon>
        <taxon>Bacteria division TA06</taxon>
    </lineage>
</organism>
<dbReference type="EMBL" id="MWAK01000012">
    <property type="protein sequence ID" value="OPZ93694.1"/>
    <property type="molecule type" value="Genomic_DNA"/>
</dbReference>
<keyword evidence="1" id="KW-0812">Transmembrane</keyword>
<reference evidence="2" key="1">
    <citation type="submission" date="2017-02" db="EMBL/GenBank/DDBJ databases">
        <title>Delving into the versatile metabolic prowess of the omnipresent phylum Bacteroidetes.</title>
        <authorList>
            <person name="Nobu M.K."/>
            <person name="Mei R."/>
            <person name="Narihiro T."/>
            <person name="Kuroda K."/>
            <person name="Liu W.-T."/>
        </authorList>
    </citation>
    <scope>NUCLEOTIDE SEQUENCE</scope>
    <source>
        <strain evidence="2">ADurb.Bin417</strain>
    </source>
</reference>
<comment type="caution">
    <text evidence="2">The sequence shown here is derived from an EMBL/GenBank/DDBJ whole genome shotgun (WGS) entry which is preliminary data.</text>
</comment>
<proteinExistence type="predicted"/>
<dbReference type="InterPro" id="IPR025470">
    <property type="entry name" value="DUF4321"/>
</dbReference>
<gene>
    <name evidence="2" type="ORF">BWY73_00184</name>
</gene>
<protein>
    <recommendedName>
        <fullName evidence="3">DUF4321 domain-containing protein</fullName>
    </recommendedName>
</protein>
<dbReference type="Pfam" id="PF14209">
    <property type="entry name" value="DUF4321"/>
    <property type="match status" value="1"/>
</dbReference>
<dbReference type="AlphaFoldDB" id="A0A1V5MKD2"/>
<keyword evidence="1" id="KW-0472">Membrane</keyword>
<evidence type="ECO:0008006" key="3">
    <source>
        <dbReference type="Google" id="ProtNLM"/>
    </source>
</evidence>